<keyword evidence="2" id="KW-1185">Reference proteome</keyword>
<protein>
    <submittedName>
        <fullName evidence="1">Uncharacterized protein</fullName>
    </submittedName>
</protein>
<dbReference type="InParanoid" id="A0A078AZQ9"/>
<reference evidence="1 2" key="1">
    <citation type="submission" date="2014-06" db="EMBL/GenBank/DDBJ databases">
        <authorList>
            <person name="Swart Estienne"/>
        </authorList>
    </citation>
    <scope>NUCLEOTIDE SEQUENCE [LARGE SCALE GENOMIC DNA]</scope>
    <source>
        <strain evidence="1 2">130c</strain>
    </source>
</reference>
<dbReference type="Proteomes" id="UP000039865">
    <property type="component" value="Unassembled WGS sequence"/>
</dbReference>
<name>A0A078AZQ9_STYLE</name>
<evidence type="ECO:0000313" key="1">
    <source>
        <dbReference type="EMBL" id="CDW87699.1"/>
    </source>
</evidence>
<gene>
    <name evidence="1" type="primary">Contig767.g837</name>
    <name evidence="1" type="ORF">STYLEM_16811</name>
</gene>
<dbReference type="EMBL" id="CCKQ01015851">
    <property type="protein sequence ID" value="CDW87699.1"/>
    <property type="molecule type" value="Genomic_DNA"/>
</dbReference>
<proteinExistence type="predicted"/>
<evidence type="ECO:0000313" key="2">
    <source>
        <dbReference type="Proteomes" id="UP000039865"/>
    </source>
</evidence>
<accession>A0A078AZQ9</accession>
<dbReference type="AlphaFoldDB" id="A0A078AZQ9"/>
<organism evidence="1 2">
    <name type="scientific">Stylonychia lemnae</name>
    <name type="common">Ciliate</name>
    <dbReference type="NCBI Taxonomy" id="5949"/>
    <lineage>
        <taxon>Eukaryota</taxon>
        <taxon>Sar</taxon>
        <taxon>Alveolata</taxon>
        <taxon>Ciliophora</taxon>
        <taxon>Intramacronucleata</taxon>
        <taxon>Spirotrichea</taxon>
        <taxon>Stichotrichia</taxon>
        <taxon>Sporadotrichida</taxon>
        <taxon>Oxytrichidae</taxon>
        <taxon>Stylonychinae</taxon>
        <taxon>Stylonychia</taxon>
    </lineage>
</organism>
<sequence length="200" mass="22688">MIISELIDISGESYPIISYFSSVPYQDWSVFLDSLIYDIVQSINFQQGLASAEKFVVLLENYATLQASIVMITVGNQQITSYFQDITNTDGEMSIHYTKNLIIDLDANIFMIFTRKSQVKTTILKINPQNAPNFYSVWGLQENQNVRSAYSKGNAILFNSDYSALYCVTKYAFDSTANAPYKQDLVIQKIKKETGSVLWT</sequence>